<protein>
    <recommendedName>
        <fullName evidence="4">DUF3955 domain-containing protein</fullName>
    </recommendedName>
</protein>
<keyword evidence="3" id="KW-1185">Reference proteome</keyword>
<name>A0ABQ4DJ36_9CELL</name>
<evidence type="ECO:0008006" key="4">
    <source>
        <dbReference type="Google" id="ProtNLM"/>
    </source>
</evidence>
<keyword evidence="1" id="KW-0812">Transmembrane</keyword>
<dbReference type="RefSeq" id="WP_203672001.1">
    <property type="nucleotide sequence ID" value="NZ_BONP01000004.1"/>
</dbReference>
<proteinExistence type="predicted"/>
<feature type="transmembrane region" description="Helical" evidence="1">
    <location>
        <begin position="47"/>
        <end position="65"/>
    </location>
</feature>
<accession>A0ABQ4DJ36</accession>
<keyword evidence="1" id="KW-1133">Transmembrane helix</keyword>
<organism evidence="2 3">
    <name type="scientific">Cellulomonas phragmiteti</name>
    <dbReference type="NCBI Taxonomy" id="478780"/>
    <lineage>
        <taxon>Bacteria</taxon>
        <taxon>Bacillati</taxon>
        <taxon>Actinomycetota</taxon>
        <taxon>Actinomycetes</taxon>
        <taxon>Micrococcales</taxon>
        <taxon>Cellulomonadaceae</taxon>
        <taxon>Cellulomonas</taxon>
    </lineage>
</organism>
<reference evidence="2 3" key="1">
    <citation type="submission" date="2021-01" db="EMBL/GenBank/DDBJ databases">
        <title>Whole genome shotgun sequence of Cellulomonas phragmiteti NBRC 110785.</title>
        <authorList>
            <person name="Komaki H."/>
            <person name="Tamura T."/>
        </authorList>
    </citation>
    <scope>NUCLEOTIDE SEQUENCE [LARGE SCALE GENOMIC DNA]</scope>
    <source>
        <strain evidence="2 3">NBRC 110785</strain>
    </source>
</reference>
<evidence type="ECO:0000256" key="1">
    <source>
        <dbReference type="SAM" id="Phobius"/>
    </source>
</evidence>
<evidence type="ECO:0000313" key="3">
    <source>
        <dbReference type="Proteomes" id="UP000614741"/>
    </source>
</evidence>
<dbReference type="EMBL" id="BONP01000004">
    <property type="protein sequence ID" value="GIG39363.1"/>
    <property type="molecule type" value="Genomic_DNA"/>
</dbReference>
<gene>
    <name evidence="2" type="ORF">Cph01nite_11250</name>
</gene>
<comment type="caution">
    <text evidence="2">The sequence shown here is derived from an EMBL/GenBank/DDBJ whole genome shotgun (WGS) entry which is preliminary data.</text>
</comment>
<dbReference type="Proteomes" id="UP000614741">
    <property type="component" value="Unassembled WGS sequence"/>
</dbReference>
<evidence type="ECO:0000313" key="2">
    <source>
        <dbReference type="EMBL" id="GIG39363.1"/>
    </source>
</evidence>
<sequence>MSARHVPLALTLLGAALLLTAGSLFYFGFSAAEETLDLPYSPCPLQLVLGGIGVVSIVLGGVAAIRRAAAGTA</sequence>
<keyword evidence="1" id="KW-0472">Membrane</keyword>